<keyword evidence="6" id="KW-0175">Coiled coil</keyword>
<dbReference type="PANTHER" id="PTHR23302">
    <property type="entry name" value="TRANSMEMBRANE CHANNEL-RELATED"/>
    <property type="match status" value="1"/>
</dbReference>
<evidence type="ECO:0000313" key="10">
    <source>
        <dbReference type="Proteomes" id="UP001165060"/>
    </source>
</evidence>
<evidence type="ECO:0000256" key="6">
    <source>
        <dbReference type="SAM" id="Coils"/>
    </source>
</evidence>
<accession>A0ABQ6MZ26</accession>
<evidence type="ECO:0000256" key="7">
    <source>
        <dbReference type="SAM" id="Phobius"/>
    </source>
</evidence>
<dbReference type="EMBL" id="BRYB01001880">
    <property type="protein sequence ID" value="GMI35529.1"/>
    <property type="molecule type" value="Genomic_DNA"/>
</dbReference>
<keyword evidence="5 7" id="KW-0472">Membrane</keyword>
<feature type="transmembrane region" description="Helical" evidence="7">
    <location>
        <begin position="484"/>
        <end position="502"/>
    </location>
</feature>
<feature type="coiled-coil region" evidence="6">
    <location>
        <begin position="24"/>
        <end position="58"/>
    </location>
</feature>
<feature type="transmembrane region" description="Helical" evidence="7">
    <location>
        <begin position="330"/>
        <end position="349"/>
    </location>
</feature>
<evidence type="ECO:0000259" key="8">
    <source>
        <dbReference type="Pfam" id="PF07810"/>
    </source>
</evidence>
<evidence type="ECO:0000256" key="1">
    <source>
        <dbReference type="ARBA" id="ARBA00004141"/>
    </source>
</evidence>
<organism evidence="9 10">
    <name type="scientific">Tetraparma gracilis</name>
    <dbReference type="NCBI Taxonomy" id="2962635"/>
    <lineage>
        <taxon>Eukaryota</taxon>
        <taxon>Sar</taxon>
        <taxon>Stramenopiles</taxon>
        <taxon>Ochrophyta</taxon>
        <taxon>Bolidophyceae</taxon>
        <taxon>Parmales</taxon>
        <taxon>Triparmaceae</taxon>
        <taxon>Tetraparma</taxon>
    </lineage>
</organism>
<feature type="transmembrane region" description="Helical" evidence="7">
    <location>
        <begin position="151"/>
        <end position="175"/>
    </location>
</feature>
<dbReference type="InterPro" id="IPR038900">
    <property type="entry name" value="TMC"/>
</dbReference>
<gene>
    <name evidence="9" type="ORF">TeGR_g3480</name>
</gene>
<evidence type="ECO:0000313" key="9">
    <source>
        <dbReference type="EMBL" id="GMI35529.1"/>
    </source>
</evidence>
<name>A0ABQ6MZ26_9STRA</name>
<feature type="transmembrane region" description="Helical" evidence="7">
    <location>
        <begin position="226"/>
        <end position="244"/>
    </location>
</feature>
<feature type="transmembrane region" description="Helical" evidence="7">
    <location>
        <begin position="411"/>
        <end position="434"/>
    </location>
</feature>
<sequence length="755" mass="84825">MRLVQVVGKFKTSKKEYKEVKKKSKQDAAALADLKVEMEELKVELEETDAKLADAYSKQQQGISVGGGGGAQQAALEEQRRKQREEARKALFSGADEDEEVDFHLGELNSGFIKEFFLKWSKWINKKMPLAADIRNVQGHFGSSVSSFFSFYRWIIITNVWAGTLCLVFLILHIYSLWSNSDDATNGGAERYAASMEFQGLLPGFIAISSFRAGDPTEVEDYGDSYQYLALVMLLTAILFFDAIRKWVNEDQNSKVISSIEAEQANIKFAKQFLCCWDFGLNKASDVEDLQCTVGSNMITMLAVDRESGKTLERTNKEKAIMYARRSSGVLIYTALLVASWATIIYLTAQQNELSAQLTDLPGAEYFSTSIVPGCVTGINSVMPILIEKITFFERWDTQKTTTQVLLGKMYLAKILNVLIQFFSYLLLANPLLFSSTSSVFFGFNTGITHVSIRNNVEIAENTEATCRLDEVAGGLVQLLTVDFVVSKVIMLVTPNAMMLVSKIMKKPFKREEFNVAKKMVNLLYFQGLVFLSLPFAPLFTFIVLVFQYLSFKFEKLMLFKYGAKPKKEWKAQDAGGFFIKFYLITIIVTGILAVYLFLSGETFAKNFELLNATTTCKDLGYRYWDPSSDDWMDVDGAGSCTSYNETVMRSIASRQCGPFVEEVSAWSMVEEDIEDGKLSTISAVVYQIAVNAGVVWFIVLSFYLRLNFTESTLGVAETSIDEKERAFEMANQAAETKIKRLTKRVKNLEAAAKT</sequence>
<protein>
    <recommendedName>
        <fullName evidence="8">TMC domain-containing protein</fullName>
    </recommendedName>
</protein>
<feature type="domain" description="TMC" evidence="8">
    <location>
        <begin position="467"/>
        <end position="572"/>
    </location>
</feature>
<comment type="similarity">
    <text evidence="2">Belongs to the TMC family.</text>
</comment>
<dbReference type="PANTHER" id="PTHR23302:SF24">
    <property type="entry name" value="TMC DOMAIN-CONTAINING PROTEIN"/>
    <property type="match status" value="1"/>
</dbReference>
<keyword evidence="10" id="KW-1185">Reference proteome</keyword>
<evidence type="ECO:0000256" key="5">
    <source>
        <dbReference type="ARBA" id="ARBA00023136"/>
    </source>
</evidence>
<evidence type="ECO:0000256" key="4">
    <source>
        <dbReference type="ARBA" id="ARBA00022989"/>
    </source>
</evidence>
<evidence type="ECO:0000256" key="2">
    <source>
        <dbReference type="ARBA" id="ARBA00006510"/>
    </source>
</evidence>
<reference evidence="9 10" key="1">
    <citation type="journal article" date="2023" name="Commun. Biol.">
        <title>Genome analysis of Parmales, the sister group of diatoms, reveals the evolutionary specialization of diatoms from phago-mixotrophs to photoautotrophs.</title>
        <authorList>
            <person name="Ban H."/>
            <person name="Sato S."/>
            <person name="Yoshikawa S."/>
            <person name="Yamada K."/>
            <person name="Nakamura Y."/>
            <person name="Ichinomiya M."/>
            <person name="Sato N."/>
            <person name="Blanc-Mathieu R."/>
            <person name="Endo H."/>
            <person name="Kuwata A."/>
            <person name="Ogata H."/>
        </authorList>
    </citation>
    <scope>NUCLEOTIDE SEQUENCE [LARGE SCALE GENOMIC DNA]</scope>
</reference>
<feature type="transmembrane region" description="Helical" evidence="7">
    <location>
        <begin position="684"/>
        <end position="705"/>
    </location>
</feature>
<comment type="subcellular location">
    <subcellularLocation>
        <location evidence="1">Membrane</location>
        <topology evidence="1">Multi-pass membrane protein</topology>
    </subcellularLocation>
</comment>
<feature type="transmembrane region" description="Helical" evidence="7">
    <location>
        <begin position="369"/>
        <end position="390"/>
    </location>
</feature>
<dbReference type="Proteomes" id="UP001165060">
    <property type="component" value="Unassembled WGS sequence"/>
</dbReference>
<feature type="transmembrane region" description="Helical" evidence="7">
    <location>
        <begin position="523"/>
        <end position="550"/>
    </location>
</feature>
<proteinExistence type="inferred from homology"/>
<keyword evidence="4 7" id="KW-1133">Transmembrane helix</keyword>
<keyword evidence="3 7" id="KW-0812">Transmembrane</keyword>
<dbReference type="Pfam" id="PF07810">
    <property type="entry name" value="TMC"/>
    <property type="match status" value="1"/>
</dbReference>
<feature type="transmembrane region" description="Helical" evidence="7">
    <location>
        <begin position="578"/>
        <end position="599"/>
    </location>
</feature>
<evidence type="ECO:0000256" key="3">
    <source>
        <dbReference type="ARBA" id="ARBA00022692"/>
    </source>
</evidence>
<dbReference type="InterPro" id="IPR012496">
    <property type="entry name" value="TMC_dom"/>
</dbReference>
<comment type="caution">
    <text evidence="9">The sequence shown here is derived from an EMBL/GenBank/DDBJ whole genome shotgun (WGS) entry which is preliminary data.</text>
</comment>